<name>G8T8M7_NIAKG</name>
<dbReference type="HOGENOM" id="CLU_3293086_0_0_10"/>
<sequence>MNKGVSMFIVIRLQLQPDNICNKVYIVEDVTLGFFFSSLV</sequence>
<protein>
    <submittedName>
        <fullName evidence="1">Uncharacterized protein</fullName>
    </submittedName>
</protein>
<reference evidence="1 2" key="1">
    <citation type="submission" date="2011-12" db="EMBL/GenBank/DDBJ databases">
        <title>The complete genome of Niastella koreensis GR20-10.</title>
        <authorList>
            <consortium name="US DOE Joint Genome Institute (JGI-PGF)"/>
            <person name="Lucas S."/>
            <person name="Han J."/>
            <person name="Lapidus A."/>
            <person name="Bruce D."/>
            <person name="Goodwin L."/>
            <person name="Pitluck S."/>
            <person name="Peters L."/>
            <person name="Kyrpides N."/>
            <person name="Mavromatis K."/>
            <person name="Ivanova N."/>
            <person name="Mikhailova N."/>
            <person name="Davenport K."/>
            <person name="Saunders E."/>
            <person name="Detter J.C."/>
            <person name="Tapia R."/>
            <person name="Han C."/>
            <person name="Land M."/>
            <person name="Hauser L."/>
            <person name="Markowitz V."/>
            <person name="Cheng J.-F."/>
            <person name="Hugenholtz P."/>
            <person name="Woyke T."/>
            <person name="Wu D."/>
            <person name="Tindall B."/>
            <person name="Pomrenke H."/>
            <person name="Brambilla E."/>
            <person name="Klenk H.-P."/>
            <person name="Eisen J.A."/>
        </authorList>
    </citation>
    <scope>NUCLEOTIDE SEQUENCE [LARGE SCALE GENOMIC DNA]</scope>
    <source>
        <strain evidence="2">DSM 17620 / KACC 11465 / NBRC 106392 / GR20-10</strain>
    </source>
</reference>
<dbReference type="EMBL" id="CP003178">
    <property type="protein sequence ID" value="AEW01207.1"/>
    <property type="molecule type" value="Genomic_DNA"/>
</dbReference>
<accession>G8T8M7</accession>
<dbReference type="AlphaFoldDB" id="G8T8M7"/>
<evidence type="ECO:0000313" key="1">
    <source>
        <dbReference type="EMBL" id="AEW01207.1"/>
    </source>
</evidence>
<organism evidence="1 2">
    <name type="scientific">Niastella koreensis (strain DSM 17620 / KACC 11465 / NBRC 106392 / GR20-10)</name>
    <dbReference type="NCBI Taxonomy" id="700598"/>
    <lineage>
        <taxon>Bacteria</taxon>
        <taxon>Pseudomonadati</taxon>
        <taxon>Bacteroidota</taxon>
        <taxon>Chitinophagia</taxon>
        <taxon>Chitinophagales</taxon>
        <taxon>Chitinophagaceae</taxon>
        <taxon>Niastella</taxon>
    </lineage>
</organism>
<gene>
    <name evidence="1" type="ordered locus">Niako_4967</name>
</gene>
<dbReference type="KEGG" id="nko:Niako_4967"/>
<proteinExistence type="predicted"/>
<dbReference type="Proteomes" id="UP000005438">
    <property type="component" value="Chromosome"/>
</dbReference>
<dbReference type="STRING" id="700598.Niako_4967"/>
<evidence type="ECO:0000313" key="2">
    <source>
        <dbReference type="Proteomes" id="UP000005438"/>
    </source>
</evidence>